<dbReference type="Proteomes" id="UP000829401">
    <property type="component" value="Chromosome"/>
</dbReference>
<dbReference type="PANTHER" id="PTHR46797">
    <property type="entry name" value="HTH-TYPE TRANSCRIPTIONAL REGULATOR"/>
    <property type="match status" value="1"/>
</dbReference>
<evidence type="ECO:0000313" key="3">
    <source>
        <dbReference type="Proteomes" id="UP000829401"/>
    </source>
</evidence>
<dbReference type="AlphaFoldDB" id="T0BS88"/>
<dbReference type="InterPro" id="IPR011990">
    <property type="entry name" value="TPR-like_helical_dom_sf"/>
</dbReference>
<dbReference type="PANTHER" id="PTHR46797:SF1">
    <property type="entry name" value="METHYLPHOSPHONATE SYNTHASE"/>
    <property type="match status" value="1"/>
</dbReference>
<dbReference type="OrthoDB" id="2470999at2"/>
<dbReference type="STRING" id="1356854.N007_13205"/>
<dbReference type="InterPro" id="IPR050807">
    <property type="entry name" value="TransReg_Diox_bact_type"/>
</dbReference>
<dbReference type="InterPro" id="IPR001387">
    <property type="entry name" value="Cro/C1-type_HTH"/>
</dbReference>
<dbReference type="PROSITE" id="PS50943">
    <property type="entry name" value="HTH_CROC1"/>
    <property type="match status" value="1"/>
</dbReference>
<dbReference type="KEGG" id="aaco:K1I37_19575"/>
<dbReference type="eggNOG" id="COG1396">
    <property type="taxonomic scope" value="Bacteria"/>
</dbReference>
<dbReference type="SUPFAM" id="SSF48452">
    <property type="entry name" value="TPR-like"/>
    <property type="match status" value="1"/>
</dbReference>
<organism evidence="2 3">
    <name type="scientific">Alicyclobacillus acidoterrestris (strain ATCC 49025 / DSM 3922 / CIP 106132 / NCIMB 13137 / GD3B)</name>
    <dbReference type="NCBI Taxonomy" id="1356854"/>
    <lineage>
        <taxon>Bacteria</taxon>
        <taxon>Bacillati</taxon>
        <taxon>Bacillota</taxon>
        <taxon>Bacilli</taxon>
        <taxon>Bacillales</taxon>
        <taxon>Alicyclobacillaceae</taxon>
        <taxon>Alicyclobacillus</taxon>
    </lineage>
</organism>
<proteinExistence type="predicted"/>
<accession>T0BS88</accession>
<dbReference type="Pfam" id="PF01381">
    <property type="entry name" value="HTH_3"/>
    <property type="match status" value="1"/>
</dbReference>
<accession>A0A9E6ZF96</accession>
<reference evidence="3" key="1">
    <citation type="journal article" date="2022" name="G3 (Bethesda)">
        <title>Unveiling the complete genome sequence of Alicyclobacillus acidoterrestris DSM 3922T, a taint-producing strain.</title>
        <authorList>
            <person name="Leonardo I.C."/>
            <person name="Barreto Crespo M.T."/>
            <person name="Gaspar F.B."/>
        </authorList>
    </citation>
    <scope>NUCLEOTIDE SEQUENCE [LARGE SCALE GENOMIC DNA]</scope>
    <source>
        <strain evidence="3">DSM 3922</strain>
    </source>
</reference>
<dbReference type="EMBL" id="CP080467">
    <property type="protein sequence ID" value="UNO48810.1"/>
    <property type="molecule type" value="Genomic_DNA"/>
</dbReference>
<dbReference type="RefSeq" id="WP_021297695.1">
    <property type="nucleotide sequence ID" value="NZ_AURB01000158.1"/>
</dbReference>
<dbReference type="GO" id="GO:0003677">
    <property type="term" value="F:DNA binding"/>
    <property type="evidence" value="ECO:0007669"/>
    <property type="project" value="UniProtKB-KW"/>
</dbReference>
<dbReference type="SMART" id="SM00530">
    <property type="entry name" value="HTH_XRE"/>
    <property type="match status" value="1"/>
</dbReference>
<dbReference type="GO" id="GO:0005829">
    <property type="term" value="C:cytosol"/>
    <property type="evidence" value="ECO:0007669"/>
    <property type="project" value="TreeGrafter"/>
</dbReference>
<dbReference type="Gene3D" id="1.25.40.10">
    <property type="entry name" value="Tetratricopeptide repeat domain"/>
    <property type="match status" value="1"/>
</dbReference>
<keyword evidence="1" id="KW-0238">DNA-binding</keyword>
<protein>
    <submittedName>
        <fullName evidence="2">Helix-turn-helix transcriptional regulator</fullName>
    </submittedName>
</protein>
<dbReference type="GO" id="GO:0003700">
    <property type="term" value="F:DNA-binding transcription factor activity"/>
    <property type="evidence" value="ECO:0007669"/>
    <property type="project" value="TreeGrafter"/>
</dbReference>
<dbReference type="CDD" id="cd00093">
    <property type="entry name" value="HTH_XRE"/>
    <property type="match status" value="1"/>
</dbReference>
<sequence length="439" mass="49428">MTIGEKIREIRIKRGLTQSDLGGDLVTPSMISQIEADRAKPSYPLLMEIANRLGMPVEYFMNEMDDQFLFNARLTIATYQSAIGDAQAAREQLESIQSAPEQGLTHQEYILTLAQTYRKLGQYHEATGHLEHLRELAYRTQDQRLLFFVCKESGYVEAGLANVDGAMHEWSRALEIGHTLRQSNAMANMDLIVLMTEIMLQLQQLIEDHPGHFPNPGNYLQQARALTAETPDLRSVCDRLVADALDCITSDPARAKILADKANTLFTFSRLVEHVVVIQTRLSDIEGGGIESDPWQQAALAMTSIYPDAFLVTECEQIEKLLASGQFDHAERRTKQAREVLQALASYHSQRDLAENTIRLEIIDAQLAVIHGDVQGGIARLKPLVDDYPPSAEAKHRIRACALLVLWYGELGETNWVIHYCRQMERLMAPQTSQTPLYL</sequence>
<evidence type="ECO:0000256" key="1">
    <source>
        <dbReference type="ARBA" id="ARBA00023125"/>
    </source>
</evidence>
<keyword evidence="3" id="KW-1185">Reference proteome</keyword>
<dbReference type="Gene3D" id="1.10.260.40">
    <property type="entry name" value="lambda repressor-like DNA-binding domains"/>
    <property type="match status" value="1"/>
</dbReference>
<dbReference type="SUPFAM" id="SSF47413">
    <property type="entry name" value="lambda repressor-like DNA-binding domains"/>
    <property type="match status" value="1"/>
</dbReference>
<gene>
    <name evidence="2" type="ORF">K1I37_19575</name>
</gene>
<name>T0BS88_ALIAG</name>
<dbReference type="InterPro" id="IPR010982">
    <property type="entry name" value="Lambda_DNA-bd_dom_sf"/>
</dbReference>
<evidence type="ECO:0000313" key="2">
    <source>
        <dbReference type="EMBL" id="UNO48810.1"/>
    </source>
</evidence>